<dbReference type="HOGENOM" id="CLU_2924892_0_0_1"/>
<evidence type="ECO:0000313" key="2">
    <source>
        <dbReference type="EnsemblMetazoa" id="CPIJ016154-PA"/>
    </source>
</evidence>
<dbReference type="Proteomes" id="UP000002320">
    <property type="component" value="Unassembled WGS sequence"/>
</dbReference>
<organism>
    <name type="scientific">Culex quinquefasciatus</name>
    <name type="common">Southern house mosquito</name>
    <name type="synonym">Culex pungens</name>
    <dbReference type="NCBI Taxonomy" id="7176"/>
    <lineage>
        <taxon>Eukaryota</taxon>
        <taxon>Metazoa</taxon>
        <taxon>Ecdysozoa</taxon>
        <taxon>Arthropoda</taxon>
        <taxon>Hexapoda</taxon>
        <taxon>Insecta</taxon>
        <taxon>Pterygota</taxon>
        <taxon>Neoptera</taxon>
        <taxon>Endopterygota</taxon>
        <taxon>Diptera</taxon>
        <taxon>Nematocera</taxon>
        <taxon>Culicoidea</taxon>
        <taxon>Culicidae</taxon>
        <taxon>Culicinae</taxon>
        <taxon>Culicini</taxon>
        <taxon>Culex</taxon>
        <taxon>Culex</taxon>
    </lineage>
</organism>
<sequence>MLLDLGANANLESHGDFANRHFCGSQIQLRAVGGFGVCTPWPTFLGTPQLHAGENLQSQFM</sequence>
<dbReference type="EnsemblMetazoa" id="CPIJ016154-RA">
    <property type="protein sequence ID" value="CPIJ016154-PA"/>
    <property type="gene ID" value="CPIJ016154"/>
</dbReference>
<dbReference type="VEuPathDB" id="VectorBase:CPIJ016154"/>
<reference evidence="2" key="2">
    <citation type="submission" date="2020-05" db="UniProtKB">
        <authorList>
            <consortium name="EnsemblMetazoa"/>
        </authorList>
    </citation>
    <scope>IDENTIFICATION</scope>
    <source>
        <strain evidence="2">JHB</strain>
    </source>
</reference>
<proteinExistence type="predicted"/>
<evidence type="ECO:0000313" key="1">
    <source>
        <dbReference type="EMBL" id="EDS44306.1"/>
    </source>
</evidence>
<dbReference type="AlphaFoldDB" id="B0XBJ4"/>
<dbReference type="KEGG" id="cqu:CpipJ_CPIJ016154"/>
<reference evidence="1" key="1">
    <citation type="submission" date="2007-03" db="EMBL/GenBank/DDBJ databases">
        <title>Annotation of Culex pipiens quinquefasciatus.</title>
        <authorList>
            <consortium name="The Broad Institute Genome Sequencing Platform"/>
            <person name="Atkinson P.W."/>
            <person name="Hemingway J."/>
            <person name="Christensen B.M."/>
            <person name="Higgs S."/>
            <person name="Kodira C."/>
            <person name="Hannick L."/>
            <person name="Megy K."/>
            <person name="O'Leary S."/>
            <person name="Pearson M."/>
            <person name="Haas B.J."/>
            <person name="Mauceli E."/>
            <person name="Wortman J.R."/>
            <person name="Lee N.H."/>
            <person name="Guigo R."/>
            <person name="Stanke M."/>
            <person name="Alvarado L."/>
            <person name="Amedeo P."/>
            <person name="Antoine C.H."/>
            <person name="Arensburger P."/>
            <person name="Bidwell S.L."/>
            <person name="Crawford M."/>
            <person name="Camaro F."/>
            <person name="Devon K."/>
            <person name="Engels R."/>
            <person name="Hammond M."/>
            <person name="Howarth C."/>
            <person name="Koehrsen M."/>
            <person name="Lawson D."/>
            <person name="Montgomery P."/>
            <person name="Nene V."/>
            <person name="Nusbaum C."/>
            <person name="Puiu D."/>
            <person name="Romero-Severson J."/>
            <person name="Severson D.W."/>
            <person name="Shumway M."/>
            <person name="Sisk P."/>
            <person name="Stolte C."/>
            <person name="Zeng Q."/>
            <person name="Eisenstadt E."/>
            <person name="Fraser-Liggett C."/>
            <person name="Strausberg R."/>
            <person name="Galagan J."/>
            <person name="Birren B."/>
            <person name="Collins F.H."/>
        </authorList>
    </citation>
    <scope>NUCLEOTIDE SEQUENCE [LARGE SCALE GENOMIC DNA]</scope>
    <source>
        <strain evidence="1">JHB</strain>
    </source>
</reference>
<accession>B0XBJ4</accession>
<dbReference type="InParanoid" id="B0XBJ4"/>
<evidence type="ECO:0000313" key="3">
    <source>
        <dbReference type="Proteomes" id="UP000002320"/>
    </source>
</evidence>
<keyword evidence="3" id="KW-1185">Reference proteome</keyword>
<dbReference type="EMBL" id="DS232638">
    <property type="protein sequence ID" value="EDS44306.1"/>
    <property type="molecule type" value="Genomic_DNA"/>
</dbReference>
<gene>
    <name evidence="2" type="primary">6050398</name>
    <name evidence="1" type="ORF">CpipJ_CPIJ016154</name>
</gene>
<name>B0XBJ4_CULQU</name>
<protein>
    <submittedName>
        <fullName evidence="1 2">Ankyrin 2,3/unc44</fullName>
    </submittedName>
</protein>